<dbReference type="Proteomes" id="UP000034617">
    <property type="component" value="Unassembled WGS sequence"/>
</dbReference>
<sequence>MGQIVKHFFTKEQLKFLDALRGYPDFLQQFYLTGGTALSACYLDHRLSEDIDLFSRRQLDEQRLLSIMASVIKKFHASSTHARVQDRITYEISIPHQKPLKIDYVFYDFDQLENPNSINGLQVDSFTDIAVNKLLSISQRCAAKDYVDLYFILKKYTFWDLMHGVEHKFKIELEPLYLSSLLYRITEIDALPIMKKKLSLEQLQEFFKNQAVTLASKFVKE</sequence>
<dbReference type="AlphaFoldDB" id="A0A0G1GVA3"/>
<dbReference type="EMBL" id="LCHM01000013">
    <property type="protein sequence ID" value="KKT38118.1"/>
    <property type="molecule type" value="Genomic_DNA"/>
</dbReference>
<name>A0A0G1GVA3_9BACT</name>
<gene>
    <name evidence="1" type="ORF">UW22_C0013G0005</name>
</gene>
<dbReference type="InterPro" id="IPR014942">
    <property type="entry name" value="AbiEii"/>
</dbReference>
<proteinExistence type="predicted"/>
<reference evidence="1 2" key="1">
    <citation type="journal article" date="2015" name="Nature">
        <title>rRNA introns, odd ribosomes, and small enigmatic genomes across a large radiation of phyla.</title>
        <authorList>
            <person name="Brown C.T."/>
            <person name="Hug L.A."/>
            <person name="Thomas B.C."/>
            <person name="Sharon I."/>
            <person name="Castelle C.J."/>
            <person name="Singh A."/>
            <person name="Wilkins M.J."/>
            <person name="Williams K.H."/>
            <person name="Banfield J.F."/>
        </authorList>
    </citation>
    <scope>NUCLEOTIDE SEQUENCE [LARGE SCALE GENOMIC DNA]</scope>
</reference>
<evidence type="ECO:0000313" key="2">
    <source>
        <dbReference type="Proteomes" id="UP000034617"/>
    </source>
</evidence>
<evidence type="ECO:0008006" key="3">
    <source>
        <dbReference type="Google" id="ProtNLM"/>
    </source>
</evidence>
<protein>
    <recommendedName>
        <fullName evidence="3">Nucleotidyl transferase AbiEii/AbiGii toxin family protein</fullName>
    </recommendedName>
</protein>
<comment type="caution">
    <text evidence="1">The sequence shown here is derived from an EMBL/GenBank/DDBJ whole genome shotgun (WGS) entry which is preliminary data.</text>
</comment>
<dbReference type="Pfam" id="PF08843">
    <property type="entry name" value="AbiEii"/>
    <property type="match status" value="1"/>
</dbReference>
<evidence type="ECO:0000313" key="1">
    <source>
        <dbReference type="EMBL" id="KKT38118.1"/>
    </source>
</evidence>
<organism evidence="1 2">
    <name type="scientific">Candidatus Gottesmanbacteria bacterium GW2011_GWB1_44_11c</name>
    <dbReference type="NCBI Taxonomy" id="1618447"/>
    <lineage>
        <taxon>Bacteria</taxon>
        <taxon>Candidatus Gottesmaniibacteriota</taxon>
    </lineage>
</organism>
<dbReference type="Gene3D" id="3.10.450.620">
    <property type="entry name" value="JHP933, nucleotidyltransferase-like core domain"/>
    <property type="match status" value="1"/>
</dbReference>
<accession>A0A0G1GVA3</accession>